<evidence type="ECO:0000256" key="1">
    <source>
        <dbReference type="SAM" id="SignalP"/>
    </source>
</evidence>
<protein>
    <recommendedName>
        <fullName evidence="4">Porin</fullName>
    </recommendedName>
</protein>
<feature type="signal peptide" evidence="1">
    <location>
        <begin position="1"/>
        <end position="22"/>
    </location>
</feature>
<proteinExistence type="predicted"/>
<evidence type="ECO:0008006" key="4">
    <source>
        <dbReference type="Google" id="ProtNLM"/>
    </source>
</evidence>
<sequence>MKDPMSPRLALMLALFAPLAWAGDDWGDDEWGDNWEEARISPWQRPSGFIELGAGYRLQSDGAGLPRQTLGEARGRFETGYRSDKIRGDLRADLRYDDVVEGWQLDIRELTIGFAAGDHTDIKVGRQVLTWGTGDFLFLNDLFPKDWQAFFSGLDDEYLKAPTNAIKVSYFGPGRANLDLAWIPRFESDNYLSGDRFSFYNPVIGGPVAPGLDVDEPSDDALAARIFGNAEVGNARTLEWAVYGYWGYGGQPEAVDSQGRPDFARLNSLGASMVLPLGAGLFNLEGAWYDYKDQDGDNPRQPADKLMLLAGYQQELITNLTLGVQYQLEHLRDYGQWRDVQPYPETLADQNRHLTTMRLDYRAMQEALVLSLFAFYSPSDEDFYLRPQASYRLDDNWSFAAGFNLLGGQEDHTFFGQLADNSNGWLRVRYSY</sequence>
<name>A0ABP9RTZ2_9GAMM</name>
<dbReference type="Proteomes" id="UP001501600">
    <property type="component" value="Unassembled WGS sequence"/>
</dbReference>
<comment type="caution">
    <text evidence="2">The sequence shown here is derived from an EMBL/GenBank/DDBJ whole genome shotgun (WGS) entry which is preliminary data.</text>
</comment>
<evidence type="ECO:0000313" key="3">
    <source>
        <dbReference type="Proteomes" id="UP001501600"/>
    </source>
</evidence>
<dbReference type="EMBL" id="BAABLF010000001">
    <property type="protein sequence ID" value="GAA5185973.1"/>
    <property type="molecule type" value="Genomic_DNA"/>
</dbReference>
<accession>A0ABP9RTZ2</accession>
<dbReference type="SUPFAM" id="SSF56935">
    <property type="entry name" value="Porins"/>
    <property type="match status" value="1"/>
</dbReference>
<organism evidence="2 3">
    <name type="scientific">Ferrimonas gelatinilytica</name>
    <dbReference type="NCBI Taxonomy" id="1255257"/>
    <lineage>
        <taxon>Bacteria</taxon>
        <taxon>Pseudomonadati</taxon>
        <taxon>Pseudomonadota</taxon>
        <taxon>Gammaproteobacteria</taxon>
        <taxon>Alteromonadales</taxon>
        <taxon>Ferrimonadaceae</taxon>
        <taxon>Ferrimonas</taxon>
    </lineage>
</organism>
<evidence type="ECO:0000313" key="2">
    <source>
        <dbReference type="EMBL" id="GAA5185973.1"/>
    </source>
</evidence>
<gene>
    <name evidence="2" type="ORF">GCM10025772_00490</name>
</gene>
<feature type="chain" id="PRO_5045045811" description="Porin" evidence="1">
    <location>
        <begin position="23"/>
        <end position="432"/>
    </location>
</feature>
<keyword evidence="3" id="KW-1185">Reference proteome</keyword>
<keyword evidence="1" id="KW-0732">Signal</keyword>
<reference evidence="3" key="1">
    <citation type="journal article" date="2019" name="Int. J. Syst. Evol. Microbiol.">
        <title>The Global Catalogue of Microorganisms (GCM) 10K type strain sequencing project: providing services to taxonomists for standard genome sequencing and annotation.</title>
        <authorList>
            <consortium name="The Broad Institute Genomics Platform"/>
            <consortium name="The Broad Institute Genome Sequencing Center for Infectious Disease"/>
            <person name="Wu L."/>
            <person name="Ma J."/>
        </authorList>
    </citation>
    <scope>NUCLEOTIDE SEQUENCE [LARGE SCALE GENOMIC DNA]</scope>
    <source>
        <strain evidence="3">JCM 18720</strain>
    </source>
</reference>